<dbReference type="AlphaFoldDB" id="A0A5B8VGB8"/>
<organism evidence="1 2">
    <name type="scientific">Panacibacter ginsenosidivorans</name>
    <dbReference type="NCBI Taxonomy" id="1813871"/>
    <lineage>
        <taxon>Bacteria</taxon>
        <taxon>Pseudomonadati</taxon>
        <taxon>Bacteroidota</taxon>
        <taxon>Chitinophagia</taxon>
        <taxon>Chitinophagales</taxon>
        <taxon>Chitinophagaceae</taxon>
        <taxon>Panacibacter</taxon>
    </lineage>
</organism>
<gene>
    <name evidence="1" type="ORF">FRZ67_21510</name>
</gene>
<reference evidence="1 2" key="1">
    <citation type="journal article" date="2016" name="Int. J. Syst. Evol. Microbiol.">
        <title>Panacibacter ginsenosidivorans gen. nov., sp. nov., with ginsenoside converting activity isolated from soil of a ginseng field.</title>
        <authorList>
            <person name="Siddiqi M.Z."/>
            <person name="Muhammad Shafi S."/>
            <person name="Choi K.D."/>
            <person name="Im W.T."/>
        </authorList>
    </citation>
    <scope>NUCLEOTIDE SEQUENCE [LARGE SCALE GENOMIC DNA]</scope>
    <source>
        <strain evidence="1 2">Gsoil1550</strain>
    </source>
</reference>
<protein>
    <recommendedName>
        <fullName evidence="3">Anti-sigma factor</fullName>
    </recommendedName>
</protein>
<proteinExistence type="predicted"/>
<accession>A0A5B8VGB8</accession>
<keyword evidence="2" id="KW-1185">Reference proteome</keyword>
<dbReference type="OrthoDB" id="676347at2"/>
<dbReference type="KEGG" id="pgin:FRZ67_21510"/>
<name>A0A5B8VGB8_9BACT</name>
<evidence type="ECO:0008006" key="3">
    <source>
        <dbReference type="Google" id="ProtNLM"/>
    </source>
</evidence>
<sequence length="124" mass="13678">MVLNSCSRKVSFNNSSVVPAAEGSVKVKKDKNSNYAISINIERLADASRLQPAREYYVVWIETENNGIKNIGQLKSSSSLFSNALKGSLETVTSFKPKKVFITAENNTNIQYPGEQVVLSTNNF</sequence>
<dbReference type="Proteomes" id="UP000321533">
    <property type="component" value="Chromosome"/>
</dbReference>
<evidence type="ECO:0000313" key="2">
    <source>
        <dbReference type="Proteomes" id="UP000321533"/>
    </source>
</evidence>
<dbReference type="EMBL" id="CP042435">
    <property type="protein sequence ID" value="QEC70319.1"/>
    <property type="molecule type" value="Genomic_DNA"/>
</dbReference>
<evidence type="ECO:0000313" key="1">
    <source>
        <dbReference type="EMBL" id="QEC70319.1"/>
    </source>
</evidence>